<keyword evidence="2 7" id="KW-0813">Transport</keyword>
<dbReference type="STRING" id="1126833.VN24_02805"/>
<protein>
    <submittedName>
        <fullName evidence="9">Sugar ABC transporter permease</fullName>
    </submittedName>
</protein>
<proteinExistence type="inferred from homology"/>
<dbReference type="SUPFAM" id="SSF161098">
    <property type="entry name" value="MetI-like"/>
    <property type="match status" value="1"/>
</dbReference>
<dbReference type="Proteomes" id="UP000032633">
    <property type="component" value="Chromosome"/>
</dbReference>
<feature type="transmembrane region" description="Helical" evidence="7">
    <location>
        <begin position="262"/>
        <end position="282"/>
    </location>
</feature>
<keyword evidence="5 7" id="KW-1133">Transmembrane helix</keyword>
<dbReference type="InterPro" id="IPR035906">
    <property type="entry name" value="MetI-like_sf"/>
</dbReference>
<organism evidence="9 10">
    <name type="scientific">Paenibacillus beijingensis</name>
    <dbReference type="NCBI Taxonomy" id="1126833"/>
    <lineage>
        <taxon>Bacteria</taxon>
        <taxon>Bacillati</taxon>
        <taxon>Bacillota</taxon>
        <taxon>Bacilli</taxon>
        <taxon>Bacillales</taxon>
        <taxon>Paenibacillaceae</taxon>
        <taxon>Paenibacillus</taxon>
    </lineage>
</organism>
<accession>A0A0D5NEF1</accession>
<dbReference type="RefSeq" id="WP_045669189.1">
    <property type="nucleotide sequence ID" value="NZ_CP011058.1"/>
</dbReference>
<evidence type="ECO:0000256" key="6">
    <source>
        <dbReference type="ARBA" id="ARBA00023136"/>
    </source>
</evidence>
<dbReference type="EMBL" id="CP011058">
    <property type="protein sequence ID" value="AJY73754.1"/>
    <property type="molecule type" value="Genomic_DNA"/>
</dbReference>
<evidence type="ECO:0000256" key="3">
    <source>
        <dbReference type="ARBA" id="ARBA00022475"/>
    </source>
</evidence>
<evidence type="ECO:0000256" key="7">
    <source>
        <dbReference type="RuleBase" id="RU363032"/>
    </source>
</evidence>
<evidence type="ECO:0000256" key="5">
    <source>
        <dbReference type="ARBA" id="ARBA00022989"/>
    </source>
</evidence>
<keyword evidence="3" id="KW-1003">Cell membrane</keyword>
<evidence type="ECO:0000313" key="9">
    <source>
        <dbReference type="EMBL" id="AJY73754.1"/>
    </source>
</evidence>
<dbReference type="InterPro" id="IPR051393">
    <property type="entry name" value="ABC_transporter_permease"/>
</dbReference>
<keyword evidence="10" id="KW-1185">Reference proteome</keyword>
<evidence type="ECO:0000256" key="1">
    <source>
        <dbReference type="ARBA" id="ARBA00004651"/>
    </source>
</evidence>
<dbReference type="InterPro" id="IPR000515">
    <property type="entry name" value="MetI-like"/>
</dbReference>
<comment type="subcellular location">
    <subcellularLocation>
        <location evidence="1 7">Cell membrane</location>
        <topology evidence="1 7">Multi-pass membrane protein</topology>
    </subcellularLocation>
</comment>
<evidence type="ECO:0000259" key="8">
    <source>
        <dbReference type="PROSITE" id="PS50928"/>
    </source>
</evidence>
<dbReference type="Gene3D" id="1.10.3720.10">
    <property type="entry name" value="MetI-like"/>
    <property type="match status" value="1"/>
</dbReference>
<dbReference type="CDD" id="cd06261">
    <property type="entry name" value="TM_PBP2"/>
    <property type="match status" value="1"/>
</dbReference>
<feature type="transmembrane region" description="Helical" evidence="7">
    <location>
        <begin position="102"/>
        <end position="123"/>
    </location>
</feature>
<dbReference type="HOGENOM" id="CLU_016047_0_0_9"/>
<dbReference type="PROSITE" id="PS50928">
    <property type="entry name" value="ABC_TM1"/>
    <property type="match status" value="1"/>
</dbReference>
<comment type="similarity">
    <text evidence="7">Belongs to the binding-protein-dependent transport system permease family.</text>
</comment>
<dbReference type="GO" id="GO:0005886">
    <property type="term" value="C:plasma membrane"/>
    <property type="evidence" value="ECO:0007669"/>
    <property type="project" value="UniProtKB-SubCell"/>
</dbReference>
<dbReference type="OrthoDB" id="152280at2"/>
<dbReference type="PANTHER" id="PTHR30193:SF37">
    <property type="entry name" value="INNER MEMBRANE ABC TRANSPORTER PERMEASE PROTEIN YCJO"/>
    <property type="match status" value="1"/>
</dbReference>
<dbReference type="PATRIC" id="fig|1126833.4.peg.621"/>
<feature type="transmembrane region" description="Helical" evidence="7">
    <location>
        <begin position="159"/>
        <end position="181"/>
    </location>
</feature>
<evidence type="ECO:0000256" key="4">
    <source>
        <dbReference type="ARBA" id="ARBA00022692"/>
    </source>
</evidence>
<reference evidence="10" key="2">
    <citation type="submission" date="2015-03" db="EMBL/GenBank/DDBJ databases">
        <title>Genome sequence of Paenibacillus beijingensis strain DSM 24997T.</title>
        <authorList>
            <person name="Kwak Y."/>
            <person name="Shin J.-H."/>
        </authorList>
    </citation>
    <scope>NUCLEOTIDE SEQUENCE [LARGE SCALE GENOMIC DNA]</scope>
    <source>
        <strain evidence="10">DSM 24997</strain>
    </source>
</reference>
<keyword evidence="4 7" id="KW-0812">Transmembrane</keyword>
<feature type="transmembrane region" description="Helical" evidence="7">
    <location>
        <begin position="72"/>
        <end position="93"/>
    </location>
</feature>
<sequence>MHILYRRKWLIAAGLFPALFFYVVFALYPIVNSFYYSFFKWDGFTQMHWLGLGNYAELIRDSVFWNSLRNNVYIVVTSILLQIPAGLFFAIILNGRILKGRALFKTVFFMPVVLSTVVISLFWSMMYNYQVGLINSFFRIVGMDSWVQNWLGEPRFSIFMICIMIIWQYSGFYMIIFLAALQNISSEVLEAADIDGASGLRKVWSVTLPMLSDTIFTSIALCISGSLRTFDIIYVMTKGGPNHATEVMATYMFQSTFSAGRYGYGSTISTAIFIVSFLLIVISRMAIRKLQR</sequence>
<reference evidence="9 10" key="1">
    <citation type="journal article" date="2015" name="J. Biotechnol.">
        <title>Complete genome sequence of Paenibacillus beijingensis 7188(T) (=DSM 24997(T)), a novel rhizobacterium from jujube garden soil.</title>
        <authorList>
            <person name="Kwak Y."/>
            <person name="Shin J.H."/>
        </authorList>
    </citation>
    <scope>NUCLEOTIDE SEQUENCE [LARGE SCALE GENOMIC DNA]</scope>
    <source>
        <strain evidence="9 10">DSM 24997</strain>
    </source>
</reference>
<feature type="transmembrane region" description="Helical" evidence="7">
    <location>
        <begin position="9"/>
        <end position="31"/>
    </location>
</feature>
<dbReference type="KEGG" id="pbj:VN24_02805"/>
<dbReference type="GO" id="GO:0055085">
    <property type="term" value="P:transmembrane transport"/>
    <property type="evidence" value="ECO:0007669"/>
    <property type="project" value="InterPro"/>
</dbReference>
<evidence type="ECO:0000313" key="10">
    <source>
        <dbReference type="Proteomes" id="UP000032633"/>
    </source>
</evidence>
<feature type="domain" description="ABC transmembrane type-1" evidence="8">
    <location>
        <begin position="68"/>
        <end position="283"/>
    </location>
</feature>
<dbReference type="AlphaFoldDB" id="A0A0D5NEF1"/>
<evidence type="ECO:0000256" key="2">
    <source>
        <dbReference type="ARBA" id="ARBA00022448"/>
    </source>
</evidence>
<gene>
    <name evidence="9" type="ORF">VN24_02805</name>
</gene>
<name>A0A0D5NEF1_9BACL</name>
<keyword evidence="6 7" id="KW-0472">Membrane</keyword>
<dbReference type="Pfam" id="PF00528">
    <property type="entry name" value="BPD_transp_1"/>
    <property type="match status" value="1"/>
</dbReference>
<dbReference type="PANTHER" id="PTHR30193">
    <property type="entry name" value="ABC TRANSPORTER PERMEASE PROTEIN"/>
    <property type="match status" value="1"/>
</dbReference>